<dbReference type="InterPro" id="IPR038765">
    <property type="entry name" value="Papain-like_cys_pep_sf"/>
</dbReference>
<evidence type="ECO:0000256" key="3">
    <source>
        <dbReference type="ARBA" id="ARBA00022801"/>
    </source>
</evidence>
<evidence type="ECO:0000256" key="4">
    <source>
        <dbReference type="ARBA" id="ARBA00022807"/>
    </source>
</evidence>
<evidence type="ECO:0000256" key="5">
    <source>
        <dbReference type="SAM" id="MobiDB-lite"/>
    </source>
</evidence>
<dbReference type="PROSITE" id="PS51935">
    <property type="entry name" value="NLPC_P60"/>
    <property type="match status" value="1"/>
</dbReference>
<keyword evidence="4" id="KW-0788">Thiol protease</keyword>
<dbReference type="Proteomes" id="UP001152755">
    <property type="component" value="Unassembled WGS sequence"/>
</dbReference>
<organism evidence="7 8">
    <name type="scientific">Speluncibacter jeojiensis</name>
    <dbReference type="NCBI Taxonomy" id="2710754"/>
    <lineage>
        <taxon>Bacteria</taxon>
        <taxon>Bacillati</taxon>
        <taxon>Actinomycetota</taxon>
        <taxon>Actinomycetes</taxon>
        <taxon>Mycobacteriales</taxon>
        <taxon>Speluncibacteraceae</taxon>
        <taxon>Speluncibacter</taxon>
    </lineage>
</organism>
<dbReference type="EMBL" id="JANRHA010000012">
    <property type="protein sequence ID" value="MDG3016290.1"/>
    <property type="molecule type" value="Genomic_DNA"/>
</dbReference>
<gene>
    <name evidence="7" type="ORF">NVS88_17180</name>
</gene>
<evidence type="ECO:0000313" key="8">
    <source>
        <dbReference type="Proteomes" id="UP001152755"/>
    </source>
</evidence>
<accession>A0A9X4M1I7</accession>
<name>A0A9X4M1I7_9ACTN</name>
<keyword evidence="3" id="KW-0378">Hydrolase</keyword>
<reference evidence="7" key="1">
    <citation type="submission" date="2022-08" db="EMBL/GenBank/DDBJ databases">
        <title>Genome analysis of Corynebacteriales strain.</title>
        <authorList>
            <person name="Lee S.D."/>
        </authorList>
    </citation>
    <scope>NUCLEOTIDE SEQUENCE</scope>
    <source>
        <strain evidence="7">D3-21</strain>
    </source>
</reference>
<evidence type="ECO:0000259" key="6">
    <source>
        <dbReference type="PROSITE" id="PS51935"/>
    </source>
</evidence>
<dbReference type="GO" id="GO:0006508">
    <property type="term" value="P:proteolysis"/>
    <property type="evidence" value="ECO:0007669"/>
    <property type="project" value="UniProtKB-KW"/>
</dbReference>
<sequence>MIPVQALAQPITQLIQAVGTGVLGGGSAASLLQAGSLGLGAAVELGEVAVVELAQSWQGQAADAAQTHATQGHRSGRELADRGESLAQIVGEASASVNRGTVELEGILQSFMTIAVATAPMIMTPPGQAVLMAAAVEHIEQALAVVARVRGELAVHAAKLPAVADQVQLPPMPDVGSLASSLMGALPTSPASLGPGSGGFQTFDGAASTSPASLSGAGYGGGQGGPLPGASGLFSGIGSMGGAGSSGGPTTADPVPGLGALPGGSSSGVGSSTGSAGGVRITLPDGSTAVAPNEKAADAVRSALSQRGVPYQWGGTDPGKGLDCSGLTKYAYGQAGVDLPRLAQDQTVGEQVSQSQIEPGDLAVWDGHVAMVIGNGEMVEAGDPVQVSRVRTDNIGMAFKGFYRPTS</sequence>
<dbReference type="SUPFAM" id="SSF54001">
    <property type="entry name" value="Cysteine proteinases"/>
    <property type="match status" value="1"/>
</dbReference>
<dbReference type="RefSeq" id="WP_277831480.1">
    <property type="nucleotide sequence ID" value="NZ_JAAIVF010000002.1"/>
</dbReference>
<dbReference type="GO" id="GO:0008234">
    <property type="term" value="F:cysteine-type peptidase activity"/>
    <property type="evidence" value="ECO:0007669"/>
    <property type="project" value="UniProtKB-KW"/>
</dbReference>
<dbReference type="InterPro" id="IPR051794">
    <property type="entry name" value="PG_Endopeptidase_C40"/>
</dbReference>
<dbReference type="InterPro" id="IPR000064">
    <property type="entry name" value="NLP_P60_dom"/>
</dbReference>
<dbReference type="Pfam" id="PF00877">
    <property type="entry name" value="NLPC_P60"/>
    <property type="match status" value="1"/>
</dbReference>
<comment type="caution">
    <text evidence="7">The sequence shown here is derived from an EMBL/GenBank/DDBJ whole genome shotgun (WGS) entry which is preliminary data.</text>
</comment>
<keyword evidence="2" id="KW-0645">Protease</keyword>
<evidence type="ECO:0000256" key="2">
    <source>
        <dbReference type="ARBA" id="ARBA00022670"/>
    </source>
</evidence>
<comment type="similarity">
    <text evidence="1">Belongs to the peptidase C40 family.</text>
</comment>
<dbReference type="AlphaFoldDB" id="A0A9X4M1I7"/>
<dbReference type="PANTHER" id="PTHR47359:SF3">
    <property type="entry name" value="NLP_P60 DOMAIN-CONTAINING PROTEIN-RELATED"/>
    <property type="match status" value="1"/>
</dbReference>
<evidence type="ECO:0000313" key="7">
    <source>
        <dbReference type="EMBL" id="MDG3016290.1"/>
    </source>
</evidence>
<dbReference type="Gene3D" id="3.90.1720.10">
    <property type="entry name" value="endopeptidase domain like (from Nostoc punctiforme)"/>
    <property type="match status" value="1"/>
</dbReference>
<dbReference type="PANTHER" id="PTHR47359">
    <property type="entry name" value="PEPTIDOGLYCAN DL-ENDOPEPTIDASE CWLO"/>
    <property type="match status" value="1"/>
</dbReference>
<feature type="region of interest" description="Disordered" evidence="5">
    <location>
        <begin position="241"/>
        <end position="275"/>
    </location>
</feature>
<proteinExistence type="inferred from homology"/>
<feature type="domain" description="NlpC/P60" evidence="6">
    <location>
        <begin position="293"/>
        <end position="407"/>
    </location>
</feature>
<keyword evidence="8" id="KW-1185">Reference proteome</keyword>
<protein>
    <submittedName>
        <fullName evidence="7">C40 family peptidase</fullName>
    </submittedName>
</protein>
<evidence type="ECO:0000256" key="1">
    <source>
        <dbReference type="ARBA" id="ARBA00007074"/>
    </source>
</evidence>